<dbReference type="Proteomes" id="UP000008312">
    <property type="component" value="Unassembled WGS sequence"/>
</dbReference>
<dbReference type="Gene3D" id="3.60.15.10">
    <property type="entry name" value="Ribonuclease Z/Hydroxyacylglutathione hydrolase-like"/>
    <property type="match status" value="1"/>
</dbReference>
<feature type="domain" description="Beta-Casp" evidence="3">
    <location>
        <begin position="248"/>
        <end position="358"/>
    </location>
</feature>
<dbReference type="InterPro" id="IPR022712">
    <property type="entry name" value="Beta_Casp"/>
</dbReference>
<sequence length="545" mass="61336">MQISLTVLGGGQSIGKSCFLLSVGDQHVLLDCGSFVGKDTKKALPDFSKLPKSMTVNDITAVLISHFHMDHIGGLLYLTEQLKYKGDIYASSPTRAVLPLLLRNNRVLLTNQAQVQSTVTMETFAKLTKHIREVTVNESIQLNPNLRITAHIAGHVLGAVMWEIEAYGRSILYTGDFSDEPGGFIPSYQLPARFLRPGNLDMLIMECTYGNTEFKSYEDRKNTLLDSVLSTIQNRGKVLIPCYGIGHTQELLAMFLDLWNSKNLTTPIYFSSQDTKSTLPLFSYYSSWTSHPLSLQSDRIQPFRMEFAASEEPFLLFATHPTMTSGVSKAVFPSIAGNPKNMVIFLGQNSPDTIAGQIMNSPAVTLDGKNIPVLCQRKIVPFSAHPDRKANCRLIERTGASCVVLIHGDKANCVGLSKYYSKMHKNGPIFMIPENGKVVTFECRKKRLFMDWREEFQAKRGKETPALFRGDTMEIQKSGRFLEVVNSAVIPISEEEWKSVSRDNLVESEYVDNHGVRIWWTEKTKDRAFHYIQRLESLNKKKKSE</sequence>
<dbReference type="Pfam" id="PF07521">
    <property type="entry name" value="RMMBL"/>
    <property type="match status" value="1"/>
</dbReference>
<evidence type="ECO:0000259" key="2">
    <source>
        <dbReference type="SMART" id="SM00849"/>
    </source>
</evidence>
<dbReference type="Pfam" id="PF16661">
    <property type="entry name" value="Lactamase_B_6"/>
    <property type="match status" value="1"/>
</dbReference>
<evidence type="ECO:0000313" key="4">
    <source>
        <dbReference type="EMBL" id="CBK22135.2"/>
    </source>
</evidence>
<organism evidence="4">
    <name type="scientific">Blastocystis hominis</name>
    <dbReference type="NCBI Taxonomy" id="12968"/>
    <lineage>
        <taxon>Eukaryota</taxon>
        <taxon>Sar</taxon>
        <taxon>Stramenopiles</taxon>
        <taxon>Bigyra</taxon>
        <taxon>Opalozoa</taxon>
        <taxon>Opalinata</taxon>
        <taxon>Blastocystidae</taxon>
        <taxon>Blastocystis</taxon>
    </lineage>
</organism>
<dbReference type="PANTHER" id="PTHR11203:SF37">
    <property type="entry name" value="INTEGRATOR COMPLEX SUBUNIT 11"/>
    <property type="match status" value="1"/>
</dbReference>
<dbReference type="GO" id="GO:0005634">
    <property type="term" value="C:nucleus"/>
    <property type="evidence" value="ECO:0007669"/>
    <property type="project" value="TreeGrafter"/>
</dbReference>
<evidence type="ECO:0000313" key="5">
    <source>
        <dbReference type="Proteomes" id="UP000008312"/>
    </source>
</evidence>
<evidence type="ECO:0000259" key="3">
    <source>
        <dbReference type="SMART" id="SM01027"/>
    </source>
</evidence>
<dbReference type="AlphaFoldDB" id="D8M246"/>
<dbReference type="CDD" id="cd07734">
    <property type="entry name" value="Int9-11_CPSF2-3-like_MBL-fold"/>
    <property type="match status" value="1"/>
</dbReference>
<dbReference type="InParanoid" id="D8M246"/>
<gene>
    <name evidence="4" type="ORF">GSBLH_T00002199001</name>
</gene>
<dbReference type="SUPFAM" id="SSF56281">
    <property type="entry name" value="Metallo-hydrolase/oxidoreductase"/>
    <property type="match status" value="1"/>
</dbReference>
<dbReference type="Gene3D" id="3.40.50.10890">
    <property type="match status" value="1"/>
</dbReference>
<dbReference type="InterPro" id="IPR050698">
    <property type="entry name" value="MBL"/>
</dbReference>
<evidence type="ECO:0008006" key="6">
    <source>
        <dbReference type="Google" id="ProtNLM"/>
    </source>
</evidence>
<reference evidence="4" key="1">
    <citation type="submission" date="2010-02" db="EMBL/GenBank/DDBJ databases">
        <title>Sequencing and annotation of the Blastocystis hominis genome.</title>
        <authorList>
            <person name="Wincker P."/>
        </authorList>
    </citation>
    <scope>NUCLEOTIDE SEQUENCE</scope>
    <source>
        <strain evidence="4">Singapore isolate B</strain>
    </source>
</reference>
<dbReference type="RefSeq" id="XP_012896183.1">
    <property type="nucleotide sequence ID" value="XM_013040729.1"/>
</dbReference>
<feature type="domain" description="Metallo-beta-lactamase" evidence="2">
    <location>
        <begin position="15"/>
        <end position="232"/>
    </location>
</feature>
<dbReference type="OrthoDB" id="10249535at2759"/>
<dbReference type="GO" id="GO:0016787">
    <property type="term" value="F:hydrolase activity"/>
    <property type="evidence" value="ECO:0007669"/>
    <property type="project" value="UniProtKB-KW"/>
</dbReference>
<dbReference type="InterPro" id="IPR001279">
    <property type="entry name" value="Metallo-B-lactamas"/>
</dbReference>
<name>D8M246_BLAHO</name>
<dbReference type="OMA" id="YLDGMIW"/>
<dbReference type="PANTHER" id="PTHR11203">
    <property type="entry name" value="CLEAVAGE AND POLYADENYLATION SPECIFICITY FACTOR FAMILY MEMBER"/>
    <property type="match status" value="1"/>
</dbReference>
<dbReference type="InterPro" id="IPR011108">
    <property type="entry name" value="RMMBL"/>
</dbReference>
<dbReference type="GO" id="GO:0016180">
    <property type="term" value="P:snRNA processing"/>
    <property type="evidence" value="ECO:0007669"/>
    <property type="project" value="TreeGrafter"/>
</dbReference>
<dbReference type="EMBL" id="FN668647">
    <property type="protein sequence ID" value="CBK22135.2"/>
    <property type="molecule type" value="Genomic_DNA"/>
</dbReference>
<accession>D8M246</accession>
<dbReference type="Pfam" id="PF10996">
    <property type="entry name" value="Beta-Casp"/>
    <property type="match status" value="1"/>
</dbReference>
<keyword evidence="1" id="KW-0378">Hydrolase</keyword>
<proteinExistence type="predicted"/>
<dbReference type="InterPro" id="IPR036866">
    <property type="entry name" value="RibonucZ/Hydroxyglut_hydro"/>
</dbReference>
<dbReference type="SMART" id="SM00849">
    <property type="entry name" value="Lactamase_B"/>
    <property type="match status" value="1"/>
</dbReference>
<evidence type="ECO:0000256" key="1">
    <source>
        <dbReference type="ARBA" id="ARBA00022801"/>
    </source>
</evidence>
<dbReference type="GO" id="GO:0004521">
    <property type="term" value="F:RNA endonuclease activity"/>
    <property type="evidence" value="ECO:0007669"/>
    <property type="project" value="TreeGrafter"/>
</dbReference>
<keyword evidence="5" id="KW-1185">Reference proteome</keyword>
<dbReference type="SMART" id="SM01027">
    <property type="entry name" value="Beta-Casp"/>
    <property type="match status" value="1"/>
</dbReference>
<dbReference type="GeneID" id="24919398"/>
<protein>
    <recommendedName>
        <fullName evidence="6">Metallo-beta-lactamase domain-containing protein</fullName>
    </recommendedName>
</protein>